<dbReference type="InParanoid" id="A0A058ZSB8"/>
<reference evidence="2" key="1">
    <citation type="submission" date="2013-07" db="EMBL/GenBank/DDBJ databases">
        <title>The genome of Eucalyptus grandis.</title>
        <authorList>
            <person name="Schmutz J."/>
            <person name="Hayes R."/>
            <person name="Myburg A."/>
            <person name="Tuskan G."/>
            <person name="Grattapaglia D."/>
            <person name="Rokhsar D.S."/>
        </authorList>
    </citation>
    <scope>NUCLEOTIDE SEQUENCE</scope>
    <source>
        <tissue evidence="2">Leaf extractions</tissue>
    </source>
</reference>
<dbReference type="Gramene" id="KCW44692">
    <property type="protein sequence ID" value="KCW44692"/>
    <property type="gene ID" value="EUGRSUZ_L01773"/>
</dbReference>
<protein>
    <submittedName>
        <fullName evidence="2">Uncharacterized protein</fullName>
    </submittedName>
</protein>
<sequence>MYDAISALLMEISQTSSYSQSNLVPHFPIQGLRVLSMKEMIAQGTICHEIIDQQPLVTFRAESAKPDKIHMLDSADCAYFRSELLLTLAYAFKLLDRYST</sequence>
<evidence type="ECO:0000313" key="1">
    <source>
        <dbReference type="EMBL" id="KAK2632280.1"/>
    </source>
</evidence>
<evidence type="ECO:0000313" key="3">
    <source>
        <dbReference type="Proteomes" id="UP000030711"/>
    </source>
</evidence>
<reference evidence="1" key="4">
    <citation type="submission" date="2023-07" db="EMBL/GenBank/DDBJ databases">
        <authorList>
            <person name="Myburg A.A."/>
            <person name="Grattapaglia D."/>
            <person name="Tuskan G.A."/>
            <person name="Hellsten U."/>
            <person name="Hayes R.D."/>
            <person name="Grimwood J."/>
            <person name="Jenkins J."/>
            <person name="Lindquist E."/>
            <person name="Tice H."/>
            <person name="Bauer D."/>
            <person name="Goodstein D.M."/>
            <person name="Dubchak I."/>
            <person name="Poliakov A."/>
            <person name="Mizrachi E."/>
            <person name="Kullan A.R."/>
            <person name="Hussey S.G."/>
            <person name="Pinard D."/>
            <person name="Van D.M."/>
            <person name="Singh P."/>
            <person name="Van J.I."/>
            <person name="Silva-Junior O.B."/>
            <person name="Togawa R.C."/>
            <person name="Pappas M.R."/>
            <person name="Faria D.A."/>
            <person name="Sansaloni C.P."/>
            <person name="Petroli C.D."/>
            <person name="Yang X."/>
            <person name="Ranjan P."/>
            <person name="Tschaplinski T.J."/>
            <person name="Ye C.Y."/>
            <person name="Li T."/>
            <person name="Sterck L."/>
            <person name="Vanneste K."/>
            <person name="Murat F."/>
            <person name="Soler M."/>
            <person name="Clemente H.S."/>
            <person name="Saidi N."/>
            <person name="Cassan-Wang H."/>
            <person name="Dunand C."/>
            <person name="Hefer C.A."/>
            <person name="Bornberg-Bauer E."/>
            <person name="Kersting A.R."/>
            <person name="Vining K."/>
            <person name="Amarasinghe V."/>
            <person name="Ranik M."/>
            <person name="Naithani S."/>
            <person name="Elser J."/>
            <person name="Boyd A.E."/>
            <person name="Liston A."/>
            <person name="Spatafora J.W."/>
            <person name="Dharmwardhana P."/>
            <person name="Raja R."/>
            <person name="Sullivan C."/>
            <person name="Romanel E."/>
            <person name="Alves-Ferreira M."/>
            <person name="Kulheim C."/>
            <person name="Foley W."/>
            <person name="Carocha V."/>
            <person name="Paiva J."/>
            <person name="Kudrna D."/>
            <person name="Brommonschenkel S.H."/>
            <person name="Pasquali G."/>
            <person name="Byrne M."/>
            <person name="Rigault P."/>
            <person name="Tibbits J."/>
            <person name="Spokevicius A."/>
            <person name="Jones R.C."/>
            <person name="Steane D.A."/>
            <person name="Vaillancourt R.E."/>
            <person name="Potts B.M."/>
            <person name="Joubert F."/>
            <person name="Barry K."/>
            <person name="Pappas G.J."/>
            <person name="Strauss S.H."/>
            <person name="Jaiswal P."/>
            <person name="Grima-Pettenati J."/>
            <person name="Salse J."/>
            <person name="Van D.P."/>
            <person name="Rokhsar D.S."/>
            <person name="Schmutz J."/>
        </authorList>
    </citation>
    <scope>NUCLEOTIDE SEQUENCE</scope>
    <source>
        <tissue evidence="1">Leaf extractions</tissue>
    </source>
</reference>
<gene>
    <name evidence="2" type="ORF">EUGRSUZ_L01773</name>
</gene>
<reference evidence="1" key="2">
    <citation type="journal article" date="2014" name="Nature">
        <title>The genome of Eucalyptus grandis.</title>
        <authorList>
            <person name="Myburg A.A."/>
            <person name="Grattapaglia D."/>
            <person name="Tuskan G.A."/>
            <person name="Hellsten U."/>
            <person name="Hayes R.D."/>
            <person name="Grimwood J."/>
            <person name="Jenkins J."/>
            <person name="Lindquist E."/>
            <person name="Tice H."/>
            <person name="Bauer D."/>
            <person name="Goodstein D.M."/>
            <person name="Dubchak I."/>
            <person name="Poliakov A."/>
            <person name="Mizrachi E."/>
            <person name="Kullan A.R."/>
            <person name="Hussey S.G."/>
            <person name="Pinard D."/>
            <person name="van der Merwe K."/>
            <person name="Singh P."/>
            <person name="van Jaarsveld I."/>
            <person name="Silva-Junior O.B."/>
            <person name="Togawa R.C."/>
            <person name="Pappas M.R."/>
            <person name="Faria D.A."/>
            <person name="Sansaloni C.P."/>
            <person name="Petroli C.D."/>
            <person name="Yang X."/>
            <person name="Ranjan P."/>
            <person name="Tschaplinski T.J."/>
            <person name="Ye C.Y."/>
            <person name="Li T."/>
            <person name="Sterck L."/>
            <person name="Vanneste K."/>
            <person name="Murat F."/>
            <person name="Soler M."/>
            <person name="Clemente H.S."/>
            <person name="Saidi N."/>
            <person name="Cassan-Wang H."/>
            <person name="Dunand C."/>
            <person name="Hefer C.A."/>
            <person name="Bornberg-Bauer E."/>
            <person name="Kersting A.R."/>
            <person name="Vining K."/>
            <person name="Amarasinghe V."/>
            <person name="Ranik M."/>
            <person name="Naithani S."/>
            <person name="Elser J."/>
            <person name="Boyd A.E."/>
            <person name="Liston A."/>
            <person name="Spatafora J.W."/>
            <person name="Dharmwardhana P."/>
            <person name="Raja R."/>
            <person name="Sullivan C."/>
            <person name="Romanel E."/>
            <person name="Alves-Ferreira M."/>
            <person name="Kulheim C."/>
            <person name="Foley W."/>
            <person name="Carocha V."/>
            <person name="Paiva J."/>
            <person name="Kudrna D."/>
            <person name="Brommonschenkel S.H."/>
            <person name="Pasquali G."/>
            <person name="Byrne M."/>
            <person name="Rigault P."/>
            <person name="Tibbits J."/>
            <person name="Spokevicius A."/>
            <person name="Jones R.C."/>
            <person name="Steane D.A."/>
            <person name="Vaillancourt R.E."/>
            <person name="Potts B.M."/>
            <person name="Joubert F."/>
            <person name="Barry K."/>
            <person name="Pappas G.J."/>
            <person name="Strauss S.H."/>
            <person name="Jaiswal P."/>
            <person name="Grima-Pettenati J."/>
            <person name="Salse J."/>
            <person name="Van de Peer Y."/>
            <person name="Rokhsar D.S."/>
            <person name="Schmutz J."/>
        </authorList>
    </citation>
    <scope>NUCLEOTIDE SEQUENCE</scope>
    <source>
        <tissue evidence="1">Leaf extractions</tissue>
    </source>
</reference>
<dbReference type="AlphaFoldDB" id="A0A058ZSB8"/>
<name>A0A058ZSB8_EUCGR</name>
<dbReference type="EMBL" id="KK199112">
    <property type="protein sequence ID" value="KCW44692.1"/>
    <property type="molecule type" value="Genomic_DNA"/>
</dbReference>
<reference evidence="1" key="3">
    <citation type="submission" date="2023-04" db="EMBL/GenBank/DDBJ databases">
        <title>WGS assembly of Eucalyptus grandis.</title>
        <authorList>
            <person name="Myburg A."/>
            <person name="Grattapaglia D."/>
            <person name="Tuskan G."/>
            <person name="Hellsten U."/>
            <person name="Hayes R."/>
            <person name="Grimwood J."/>
            <person name="Jenkins J."/>
            <person name="Lindquist E."/>
            <person name="Tice H."/>
            <person name="Bauer D."/>
            <person name="Goodstein D."/>
            <person name="Dubchak I."/>
            <person name="Poliakov A."/>
            <person name="Mizrachi E."/>
            <person name="Kullan A."/>
            <person name="Hussey S."/>
            <person name="Pinard D."/>
            <person name="Van D."/>
            <person name="Singh P."/>
            <person name="Van J."/>
            <person name="Silva-Junior O."/>
            <person name="Togawa R."/>
            <person name="Pappas M."/>
            <person name="Faria D."/>
            <person name="Sansaloni C."/>
            <person name="Petroli C."/>
            <person name="Yang X."/>
            <person name="Ranjan P."/>
            <person name="Tschaplinski T."/>
            <person name="Ye C."/>
            <person name="Li T."/>
            <person name="Sterck L."/>
            <person name="Vanneste K."/>
            <person name="Murat F."/>
            <person name="Soler M."/>
            <person name="Clemente H."/>
            <person name="Saidi N."/>
            <person name="Cassan-Wang H."/>
            <person name="Dunand C."/>
            <person name="Hefer C."/>
            <person name="Bornberg-Bauer E."/>
            <person name="Kersting A."/>
            <person name="Vining K."/>
            <person name="Amarasinghe V."/>
            <person name="Ranik M."/>
            <person name="Naithani S."/>
            <person name="Elser J."/>
            <person name="Boyd A."/>
            <person name="Liston A."/>
            <person name="Spatafora J."/>
            <person name="Dharmwardhana P."/>
            <person name="Raja R."/>
            <person name="Sullivan C."/>
            <person name="Romanel E."/>
            <person name="Alves-Ferreira M."/>
            <person name="Kulheim C."/>
            <person name="Foley W."/>
            <person name="Carocha V."/>
            <person name="Paiva J."/>
            <person name="Kudrna D."/>
            <person name="Brommonschenkel S."/>
            <person name="Pasquali G."/>
            <person name="Byrne M."/>
            <person name="Rigault P."/>
            <person name="Tibbits J."/>
            <person name="Spokevicius A."/>
            <person name="Jones R."/>
            <person name="Steane D."/>
            <person name="Vaillancourt R."/>
            <person name="Potts B."/>
            <person name="Joubert F."/>
            <person name="Barry K."/>
            <person name="Pappas G."/>
            <person name="Strauss S."/>
            <person name="Jaiswal P."/>
            <person name="Grima-Pettenati J."/>
            <person name="Salse J."/>
            <person name="Van D."/>
            <person name="Rokhsar D."/>
            <person name="Schmutz J."/>
        </authorList>
    </citation>
    <scope>NUCLEOTIDE SEQUENCE</scope>
    <source>
        <tissue evidence="1">Leaf extractions</tissue>
    </source>
</reference>
<keyword evidence="3" id="KW-1185">Reference proteome</keyword>
<dbReference type="Proteomes" id="UP000030711">
    <property type="component" value="Unassembled WGS sequence"/>
</dbReference>
<proteinExistence type="predicted"/>
<dbReference type="EMBL" id="MU848596">
    <property type="protein sequence ID" value="KAK2632280.1"/>
    <property type="molecule type" value="Genomic_DNA"/>
</dbReference>
<evidence type="ECO:0000313" key="2">
    <source>
        <dbReference type="EMBL" id="KCW44692.1"/>
    </source>
</evidence>
<accession>A0A058ZSB8</accession>
<organism evidence="2">
    <name type="scientific">Eucalyptus grandis</name>
    <name type="common">Flooded gum</name>
    <dbReference type="NCBI Taxonomy" id="71139"/>
    <lineage>
        <taxon>Eukaryota</taxon>
        <taxon>Viridiplantae</taxon>
        <taxon>Streptophyta</taxon>
        <taxon>Embryophyta</taxon>
        <taxon>Tracheophyta</taxon>
        <taxon>Spermatophyta</taxon>
        <taxon>Magnoliopsida</taxon>
        <taxon>eudicotyledons</taxon>
        <taxon>Gunneridae</taxon>
        <taxon>Pentapetalae</taxon>
        <taxon>rosids</taxon>
        <taxon>malvids</taxon>
        <taxon>Myrtales</taxon>
        <taxon>Myrtaceae</taxon>
        <taxon>Myrtoideae</taxon>
        <taxon>Eucalypteae</taxon>
        <taxon>Eucalyptus</taxon>
    </lineage>
</organism>